<dbReference type="InParanoid" id="M1DBE6"/>
<evidence type="ECO:0000256" key="1">
    <source>
        <dbReference type="SAM" id="MobiDB-lite"/>
    </source>
</evidence>
<feature type="compositionally biased region" description="Low complexity" evidence="1">
    <location>
        <begin position="360"/>
        <end position="369"/>
    </location>
</feature>
<feature type="compositionally biased region" description="Acidic residues" evidence="1">
    <location>
        <begin position="370"/>
        <end position="380"/>
    </location>
</feature>
<organism evidence="2 3">
    <name type="scientific">Solanum tuberosum</name>
    <name type="common">Potato</name>
    <dbReference type="NCBI Taxonomy" id="4113"/>
    <lineage>
        <taxon>Eukaryota</taxon>
        <taxon>Viridiplantae</taxon>
        <taxon>Streptophyta</taxon>
        <taxon>Embryophyta</taxon>
        <taxon>Tracheophyta</taxon>
        <taxon>Spermatophyta</taxon>
        <taxon>Magnoliopsida</taxon>
        <taxon>eudicotyledons</taxon>
        <taxon>Gunneridae</taxon>
        <taxon>Pentapetalae</taxon>
        <taxon>asterids</taxon>
        <taxon>lamiids</taxon>
        <taxon>Solanales</taxon>
        <taxon>Solanaceae</taxon>
        <taxon>Solanoideae</taxon>
        <taxon>Solaneae</taxon>
        <taxon>Solanum</taxon>
    </lineage>
</organism>
<dbReference type="Proteomes" id="UP000011115">
    <property type="component" value="Unassembled WGS sequence"/>
</dbReference>
<feature type="region of interest" description="Disordered" evidence="1">
    <location>
        <begin position="154"/>
        <end position="174"/>
    </location>
</feature>
<feature type="region of interest" description="Disordered" evidence="1">
    <location>
        <begin position="270"/>
        <end position="300"/>
    </location>
</feature>
<feature type="compositionally biased region" description="Polar residues" evidence="1">
    <location>
        <begin position="154"/>
        <end position="172"/>
    </location>
</feature>
<reference evidence="3" key="1">
    <citation type="journal article" date="2011" name="Nature">
        <title>Genome sequence and analysis of the tuber crop potato.</title>
        <authorList>
            <consortium name="The Potato Genome Sequencing Consortium"/>
        </authorList>
    </citation>
    <scope>NUCLEOTIDE SEQUENCE [LARGE SCALE GENOMIC DNA]</scope>
    <source>
        <strain evidence="3">cv. DM1-3 516 R44</strain>
    </source>
</reference>
<dbReference type="AlphaFoldDB" id="M1DBE6"/>
<reference evidence="2" key="2">
    <citation type="submission" date="2015-06" db="UniProtKB">
        <authorList>
            <consortium name="EnsemblPlants"/>
        </authorList>
    </citation>
    <scope>IDENTIFICATION</scope>
    <source>
        <strain evidence="2">DM1-3 516 R44</strain>
    </source>
</reference>
<dbReference type="HOGENOM" id="CLU_728449_0_0_1"/>
<keyword evidence="3" id="KW-1185">Reference proteome</keyword>
<evidence type="ECO:0000313" key="2">
    <source>
        <dbReference type="EnsemblPlants" id="PGSC0003DMT400086282"/>
    </source>
</evidence>
<name>M1DBE6_SOLTU</name>
<feature type="compositionally biased region" description="Polar residues" evidence="1">
    <location>
        <begin position="342"/>
        <end position="353"/>
    </location>
</feature>
<sequence length="380" mass="41470">MNPSPSATHSARESEWAKAEAMLNAATRCSRETDLILGQGNQGQNYGNINREGQYFRDGNFNRDNNYNRNNYGNRNDRVGPYIPPQIRESGTREAGGNMARIEDIMQKMMRRFDATDENVKEMRNDLPGIGQKADAHAVSIKHLEQQMTQLSTTVNPRQPGTLPSNTIQNPKNDGHCMAVTNRGVESGAQVQIEERVDVGTLAAVMLNFDSDGIEEYDEFVAALDRCENWSKQKKYELDMKNRTMAPKNLVTYSKQGKSKYVAPSFSLIDEDMDTEKDPTYAPPNTRTSPTAPRATRGTLRKVVPDVVIVSQSDEEHTLIGSPTGAASSAAEGSTSGFESGQASGSESSNALGSESAHVASSSAKSTTESSEDDQVALSD</sequence>
<dbReference type="PaxDb" id="4113-PGSC0003DMT400086282"/>
<evidence type="ECO:0000313" key="3">
    <source>
        <dbReference type="Proteomes" id="UP000011115"/>
    </source>
</evidence>
<accession>M1DBE6</accession>
<protein>
    <submittedName>
        <fullName evidence="2">Integrase core domain containing protein</fullName>
    </submittedName>
</protein>
<feature type="compositionally biased region" description="Low complexity" evidence="1">
    <location>
        <begin position="283"/>
        <end position="297"/>
    </location>
</feature>
<feature type="region of interest" description="Disordered" evidence="1">
    <location>
        <begin position="61"/>
        <end position="94"/>
    </location>
</feature>
<feature type="region of interest" description="Disordered" evidence="1">
    <location>
        <begin position="314"/>
        <end position="380"/>
    </location>
</feature>
<feature type="compositionally biased region" description="Low complexity" evidence="1">
    <location>
        <begin position="61"/>
        <end position="74"/>
    </location>
</feature>
<dbReference type="Gramene" id="PGSC0003DMT400086282">
    <property type="protein sequence ID" value="PGSC0003DMT400086282"/>
    <property type="gene ID" value="PGSC0003DMG400035853"/>
</dbReference>
<feature type="compositionally biased region" description="Low complexity" evidence="1">
    <location>
        <begin position="321"/>
        <end position="341"/>
    </location>
</feature>
<proteinExistence type="predicted"/>
<dbReference type="EnsemblPlants" id="PGSC0003DMT400086282">
    <property type="protein sequence ID" value="PGSC0003DMT400086282"/>
    <property type="gene ID" value="PGSC0003DMG400035853"/>
</dbReference>